<dbReference type="AlphaFoldDB" id="A0A6A6MZH9"/>
<feature type="region of interest" description="Disordered" evidence="1">
    <location>
        <begin position="206"/>
        <end position="225"/>
    </location>
</feature>
<dbReference type="Pfam" id="PF05678">
    <property type="entry name" value="VQ"/>
    <property type="match status" value="1"/>
</dbReference>
<dbReference type="EMBL" id="JAAGAX010000003">
    <property type="protein sequence ID" value="KAF2319332.1"/>
    <property type="molecule type" value="Genomic_DNA"/>
</dbReference>
<gene>
    <name evidence="4" type="ORF">GH714_014857</name>
</gene>
<feature type="compositionally biased region" description="Basic residues" evidence="1">
    <location>
        <begin position="144"/>
        <end position="153"/>
    </location>
</feature>
<dbReference type="PANTHER" id="PTHR34268">
    <property type="entry name" value="OS01G0321850 PROTEIN"/>
    <property type="match status" value="1"/>
</dbReference>
<evidence type="ECO:0000313" key="4">
    <source>
        <dbReference type="EMBL" id="KAF2319332.1"/>
    </source>
</evidence>
<feature type="region of interest" description="Disordered" evidence="1">
    <location>
        <begin position="130"/>
        <end position="158"/>
    </location>
</feature>
<evidence type="ECO:0000313" key="5">
    <source>
        <dbReference type="Proteomes" id="UP000467840"/>
    </source>
</evidence>
<protein>
    <recommendedName>
        <fullName evidence="3">VQ domain-containing protein</fullName>
    </recommendedName>
</protein>
<accession>A0A6A6MZH9</accession>
<keyword evidence="2" id="KW-1133">Transmembrane helix</keyword>
<evidence type="ECO:0000256" key="2">
    <source>
        <dbReference type="SAM" id="Phobius"/>
    </source>
</evidence>
<feature type="transmembrane region" description="Helical" evidence="2">
    <location>
        <begin position="12"/>
        <end position="28"/>
    </location>
</feature>
<comment type="caution">
    <text evidence="4">The sequence shown here is derived from an EMBL/GenBank/DDBJ whole genome shotgun (WGS) entry which is preliminary data.</text>
</comment>
<keyword evidence="5" id="KW-1185">Reference proteome</keyword>
<keyword evidence="2" id="KW-0472">Membrane</keyword>
<name>A0A6A6MZH9_HEVBR</name>
<keyword evidence="2" id="KW-0812">Transmembrane</keyword>
<evidence type="ECO:0000256" key="1">
    <source>
        <dbReference type="SAM" id="MobiDB-lite"/>
    </source>
</evidence>
<dbReference type="Proteomes" id="UP000467840">
    <property type="component" value="Chromosome 10"/>
</dbReference>
<evidence type="ECO:0000259" key="3">
    <source>
        <dbReference type="Pfam" id="PF05678"/>
    </source>
</evidence>
<dbReference type="InterPro" id="IPR008889">
    <property type="entry name" value="VQ"/>
</dbReference>
<dbReference type="PANTHER" id="PTHR34268:SF8">
    <property type="entry name" value="FAE DOMAIN-CONTAINING PROTEIN"/>
    <property type="match status" value="1"/>
</dbReference>
<sequence>MMTESSLEDMLLKVAMFAVVQALVYIILSKSSNIFSKTIDRSSSFKTARSVSIRRILAALEDLPSGGFAGLAVSDSLVQGEIGIGLQDFHVLLDLDFDSPKVRIIHIFAPEIIKTDVANFRELVQRLTGKPGDDGISTQGRNSRSWKKKTRRMKEKDGQLPSLIQREKLQEKENEIWGSGENNSSDFLDGFGDVSGFMHDLSNNFSLPPQQSSHHMDMFGDMQLA</sequence>
<proteinExistence type="predicted"/>
<organism evidence="4 5">
    <name type="scientific">Hevea brasiliensis</name>
    <name type="common">Para rubber tree</name>
    <name type="synonym">Siphonia brasiliensis</name>
    <dbReference type="NCBI Taxonomy" id="3981"/>
    <lineage>
        <taxon>Eukaryota</taxon>
        <taxon>Viridiplantae</taxon>
        <taxon>Streptophyta</taxon>
        <taxon>Embryophyta</taxon>
        <taxon>Tracheophyta</taxon>
        <taxon>Spermatophyta</taxon>
        <taxon>Magnoliopsida</taxon>
        <taxon>eudicotyledons</taxon>
        <taxon>Gunneridae</taxon>
        <taxon>Pentapetalae</taxon>
        <taxon>rosids</taxon>
        <taxon>fabids</taxon>
        <taxon>Malpighiales</taxon>
        <taxon>Euphorbiaceae</taxon>
        <taxon>Crotonoideae</taxon>
        <taxon>Micrandreae</taxon>
        <taxon>Hevea</taxon>
    </lineage>
</organism>
<reference evidence="4 5" key="1">
    <citation type="journal article" date="2020" name="Mol. Plant">
        <title>The Chromosome-Based Rubber Tree Genome Provides New Insights into Spurge Genome Evolution and Rubber Biosynthesis.</title>
        <authorList>
            <person name="Liu J."/>
            <person name="Shi C."/>
            <person name="Shi C.C."/>
            <person name="Li W."/>
            <person name="Zhang Q.J."/>
            <person name="Zhang Y."/>
            <person name="Li K."/>
            <person name="Lu H.F."/>
            <person name="Shi C."/>
            <person name="Zhu S.T."/>
            <person name="Xiao Z.Y."/>
            <person name="Nan H."/>
            <person name="Yue Y."/>
            <person name="Zhu X.G."/>
            <person name="Wu Y."/>
            <person name="Hong X.N."/>
            <person name="Fan G.Y."/>
            <person name="Tong Y."/>
            <person name="Zhang D."/>
            <person name="Mao C.L."/>
            <person name="Liu Y.L."/>
            <person name="Hao S.J."/>
            <person name="Liu W.Q."/>
            <person name="Lv M.Q."/>
            <person name="Zhang H.B."/>
            <person name="Liu Y."/>
            <person name="Hu-Tang G.R."/>
            <person name="Wang J.P."/>
            <person name="Wang J.H."/>
            <person name="Sun Y.H."/>
            <person name="Ni S.B."/>
            <person name="Chen W.B."/>
            <person name="Zhang X.C."/>
            <person name="Jiao Y.N."/>
            <person name="Eichler E.E."/>
            <person name="Li G.H."/>
            <person name="Liu X."/>
            <person name="Gao L.Z."/>
        </authorList>
    </citation>
    <scope>NUCLEOTIDE SEQUENCE [LARGE SCALE GENOMIC DNA]</scope>
    <source>
        <strain evidence="5">cv. GT1</strain>
        <tissue evidence="4">Leaf</tissue>
    </source>
</reference>
<feature type="domain" description="VQ" evidence="3">
    <location>
        <begin position="107"/>
        <end position="133"/>
    </location>
</feature>